<gene>
    <name evidence="2" type="ORF">CTRG_01968</name>
</gene>
<dbReference type="GeneID" id="8301870"/>
<dbReference type="RefSeq" id="XP_002547661.1">
    <property type="nucleotide sequence ID" value="XM_002547615.1"/>
</dbReference>
<dbReference type="VEuPathDB" id="FungiDB:CTRG_01968"/>
<feature type="region of interest" description="Disordered" evidence="1">
    <location>
        <begin position="40"/>
        <end position="59"/>
    </location>
</feature>
<accession>C5M4Z0</accession>
<dbReference type="KEGG" id="ctp:CTRG_01968"/>
<feature type="compositionally biased region" description="Low complexity" evidence="1">
    <location>
        <begin position="40"/>
        <end position="58"/>
    </location>
</feature>
<sequence>MSPQLSSTTIETIKSSSELYNNVKFNKLIVFSNNNSNNCLSASSSSSSSSFESSQPSSSREDFQLIGSLNLSTCQPLSEEFCSNIQTELKNSLLKETTEEELKMQKEKISNKVVYFHDNEDHKMIGHFINKFIIVYIDVL</sequence>
<dbReference type="AlphaFoldDB" id="C5M4Z0"/>
<organism evidence="2 3">
    <name type="scientific">Candida tropicalis (strain ATCC MYA-3404 / T1)</name>
    <name type="common">Yeast</name>
    <dbReference type="NCBI Taxonomy" id="294747"/>
    <lineage>
        <taxon>Eukaryota</taxon>
        <taxon>Fungi</taxon>
        <taxon>Dikarya</taxon>
        <taxon>Ascomycota</taxon>
        <taxon>Saccharomycotina</taxon>
        <taxon>Pichiomycetes</taxon>
        <taxon>Debaryomycetaceae</taxon>
        <taxon>Candida/Lodderomyces clade</taxon>
        <taxon>Candida</taxon>
    </lineage>
</organism>
<evidence type="ECO:0000313" key="3">
    <source>
        <dbReference type="Proteomes" id="UP000002037"/>
    </source>
</evidence>
<evidence type="ECO:0000313" key="2">
    <source>
        <dbReference type="EMBL" id="EER35106.1"/>
    </source>
</evidence>
<name>C5M4Z0_CANTT</name>
<evidence type="ECO:0000256" key="1">
    <source>
        <dbReference type="SAM" id="MobiDB-lite"/>
    </source>
</evidence>
<proteinExistence type="predicted"/>
<protein>
    <submittedName>
        <fullName evidence="2">Uncharacterized protein</fullName>
    </submittedName>
</protein>
<dbReference type="HOGENOM" id="CLU_116804_0_0_1"/>
<reference evidence="2 3" key="1">
    <citation type="journal article" date="2009" name="Nature">
        <title>Evolution of pathogenicity and sexual reproduction in eight Candida genomes.</title>
        <authorList>
            <person name="Butler G."/>
            <person name="Rasmussen M.D."/>
            <person name="Lin M.F."/>
            <person name="Santos M.A."/>
            <person name="Sakthikumar S."/>
            <person name="Munro C.A."/>
            <person name="Rheinbay E."/>
            <person name="Grabherr M."/>
            <person name="Forche A."/>
            <person name="Reedy J.L."/>
            <person name="Agrafioti I."/>
            <person name="Arnaud M.B."/>
            <person name="Bates S."/>
            <person name="Brown A.J."/>
            <person name="Brunke S."/>
            <person name="Costanzo M.C."/>
            <person name="Fitzpatrick D.A."/>
            <person name="de Groot P.W."/>
            <person name="Harris D."/>
            <person name="Hoyer L.L."/>
            <person name="Hube B."/>
            <person name="Klis F.M."/>
            <person name="Kodira C."/>
            <person name="Lennard N."/>
            <person name="Logue M.E."/>
            <person name="Martin R."/>
            <person name="Neiman A.M."/>
            <person name="Nikolaou E."/>
            <person name="Quail M.A."/>
            <person name="Quinn J."/>
            <person name="Santos M.C."/>
            <person name="Schmitzberger F.F."/>
            <person name="Sherlock G."/>
            <person name="Shah P."/>
            <person name="Silverstein K.A."/>
            <person name="Skrzypek M.S."/>
            <person name="Soll D."/>
            <person name="Staggs R."/>
            <person name="Stansfield I."/>
            <person name="Stumpf M.P."/>
            <person name="Sudbery P.E."/>
            <person name="Srikantha T."/>
            <person name="Zeng Q."/>
            <person name="Berman J."/>
            <person name="Berriman M."/>
            <person name="Heitman J."/>
            <person name="Gow N.A."/>
            <person name="Lorenz M.C."/>
            <person name="Birren B.W."/>
            <person name="Kellis M."/>
            <person name="Cuomo C.A."/>
        </authorList>
    </citation>
    <scope>NUCLEOTIDE SEQUENCE [LARGE SCALE GENOMIC DNA]</scope>
    <source>
        <strain evidence="3">ATCC MYA-3404 / T1</strain>
    </source>
</reference>
<dbReference type="Proteomes" id="UP000002037">
    <property type="component" value="Unassembled WGS sequence"/>
</dbReference>
<dbReference type="OrthoDB" id="10501562at2759"/>
<dbReference type="EMBL" id="GG692396">
    <property type="protein sequence ID" value="EER35106.1"/>
    <property type="molecule type" value="Genomic_DNA"/>
</dbReference>
<keyword evidence="3" id="KW-1185">Reference proteome</keyword>